<dbReference type="RefSeq" id="WP_160425754.1">
    <property type="nucleotide sequence ID" value="NZ_WSTA01000062.1"/>
</dbReference>
<reference evidence="2 3" key="1">
    <citation type="submission" date="2019-12" db="EMBL/GenBank/DDBJ databases">
        <authorList>
            <person name="Kim Y.S."/>
        </authorList>
    </citation>
    <scope>NUCLEOTIDE SEQUENCE [LARGE SCALE GENOMIC DNA]</scope>
    <source>
        <strain evidence="2 3">MMS17-SY077</strain>
    </source>
</reference>
<evidence type="ECO:0000313" key="3">
    <source>
        <dbReference type="Proteomes" id="UP000438182"/>
    </source>
</evidence>
<comment type="caution">
    <text evidence="2">The sequence shown here is derived from an EMBL/GenBank/DDBJ whole genome shotgun (WGS) entry which is preliminary data.</text>
</comment>
<protein>
    <submittedName>
        <fullName evidence="2">ScyD/ScyE family protein</fullName>
    </submittedName>
</protein>
<keyword evidence="3" id="KW-1185">Reference proteome</keyword>
<dbReference type="NCBIfam" id="NF033206">
    <property type="entry name" value="ScyE_fam"/>
    <property type="match status" value="1"/>
</dbReference>
<dbReference type="Gene3D" id="2.130.10.10">
    <property type="entry name" value="YVTN repeat-like/Quinoprotein amine dehydrogenase"/>
    <property type="match status" value="1"/>
</dbReference>
<dbReference type="SUPFAM" id="SSF63829">
    <property type="entry name" value="Calcium-dependent phosphotriesterase"/>
    <property type="match status" value="1"/>
</dbReference>
<accession>A0A6I4P522</accession>
<organism evidence="2 3">
    <name type="scientific">Agromyces seonyuensis</name>
    <dbReference type="NCBI Taxonomy" id="2662446"/>
    <lineage>
        <taxon>Bacteria</taxon>
        <taxon>Bacillati</taxon>
        <taxon>Actinomycetota</taxon>
        <taxon>Actinomycetes</taxon>
        <taxon>Micrococcales</taxon>
        <taxon>Microbacteriaceae</taxon>
        <taxon>Agromyces</taxon>
    </lineage>
</organism>
<gene>
    <name evidence="2" type="ORF">GB864_13095</name>
</gene>
<feature type="chain" id="PRO_5026054772" evidence="1">
    <location>
        <begin position="22"/>
        <end position="401"/>
    </location>
</feature>
<evidence type="ECO:0000256" key="1">
    <source>
        <dbReference type="SAM" id="SignalP"/>
    </source>
</evidence>
<keyword evidence="1" id="KW-0732">Signal</keyword>
<dbReference type="InterPro" id="IPR048031">
    <property type="entry name" value="ScyD/ScyE-like"/>
</dbReference>
<sequence>MPFRAIALGAAVALTATLGLAAPAAAGGGGGQTPPTPSVVADGLVTPLGLAATASGGVLLTQNFLGALNAVDRKGALSEIAAAPGFELSAPSVAGKSIYYFQVAMDHSSAVLTKRTGTTSSQVADLAAYEAAANPDQVNTYGFLDLPADCASQFVPFPEFPPLGMPTYTGVLDTHPYASTVGRDGTVYVADAGINAIVAISPKGAVRTVAVLPPAAPVVVTEELRATTPWPECVVGHGYSAEPVPTDVEIGQDGRLYVTTLPGGTEDPAAGSRGTVWRIDPRGGTPRAVVTGLSSPTGLAIARDGTAYISEISGGADRGGQISVVRPGRTTAKPLVSVPSPGAIALSGSTLWIGADIMSPTGVSQLVTVDVRNPGRGWHGKWHGHWNDDFGKFFGNRFRGH</sequence>
<dbReference type="EMBL" id="WSTA01000062">
    <property type="protein sequence ID" value="MWB99479.1"/>
    <property type="molecule type" value="Genomic_DNA"/>
</dbReference>
<evidence type="ECO:0000313" key="2">
    <source>
        <dbReference type="EMBL" id="MWB99479.1"/>
    </source>
</evidence>
<proteinExistence type="predicted"/>
<name>A0A6I4P522_9MICO</name>
<dbReference type="AlphaFoldDB" id="A0A6I4P522"/>
<dbReference type="InterPro" id="IPR015943">
    <property type="entry name" value="WD40/YVTN_repeat-like_dom_sf"/>
</dbReference>
<dbReference type="Proteomes" id="UP000438182">
    <property type="component" value="Unassembled WGS sequence"/>
</dbReference>
<feature type="signal peptide" evidence="1">
    <location>
        <begin position="1"/>
        <end position="21"/>
    </location>
</feature>